<evidence type="ECO:0000313" key="2">
    <source>
        <dbReference type="Proteomes" id="UP000283269"/>
    </source>
</evidence>
<dbReference type="Proteomes" id="UP000283269">
    <property type="component" value="Unassembled WGS sequence"/>
</dbReference>
<dbReference type="OrthoDB" id="3270336at2759"/>
<organism evidence="1 2">
    <name type="scientific">Psilocybe cyanescens</name>
    <dbReference type="NCBI Taxonomy" id="93625"/>
    <lineage>
        <taxon>Eukaryota</taxon>
        <taxon>Fungi</taxon>
        <taxon>Dikarya</taxon>
        <taxon>Basidiomycota</taxon>
        <taxon>Agaricomycotina</taxon>
        <taxon>Agaricomycetes</taxon>
        <taxon>Agaricomycetidae</taxon>
        <taxon>Agaricales</taxon>
        <taxon>Agaricineae</taxon>
        <taxon>Strophariaceae</taxon>
        <taxon>Psilocybe</taxon>
    </lineage>
</organism>
<dbReference type="AlphaFoldDB" id="A0A409XXX8"/>
<reference evidence="1 2" key="1">
    <citation type="journal article" date="2018" name="Evol. Lett.">
        <title>Horizontal gene cluster transfer increased hallucinogenic mushroom diversity.</title>
        <authorList>
            <person name="Reynolds H.T."/>
            <person name="Vijayakumar V."/>
            <person name="Gluck-Thaler E."/>
            <person name="Korotkin H.B."/>
            <person name="Matheny P.B."/>
            <person name="Slot J.C."/>
        </authorList>
    </citation>
    <scope>NUCLEOTIDE SEQUENCE [LARGE SCALE GENOMIC DNA]</scope>
    <source>
        <strain evidence="1 2">2631</strain>
    </source>
</reference>
<keyword evidence="2" id="KW-1185">Reference proteome</keyword>
<name>A0A409XXX8_PSICY</name>
<dbReference type="STRING" id="93625.A0A409XXX8"/>
<dbReference type="InParanoid" id="A0A409XXX8"/>
<sequence length="260" mass="29192">MVEDPQGCVLPLPLPPRAPSLMMEDPKDDVPGAAPCQFVNTEADNEQVLSEDSSVLLGDNQDVVLNLQYCYGLVLPFCDITVNSGQVDRRAWGTTMQVFSFLEDGTECDVSQGDRKVINTFYAAIMGPVDSEIPQDLYDLNDKNFLLLAHLQDFNKVHCISDELVVFTEPQSQACDWFLGVESAEVVLYVCRVLVSNPTHTLLTIAHCLLSKGVPFHMIVQVNLGRRVCKTKQHTYNTWFYQCVIGKTNKTKYYIAAYIR</sequence>
<evidence type="ECO:0000313" key="1">
    <source>
        <dbReference type="EMBL" id="PPQ95583.1"/>
    </source>
</evidence>
<dbReference type="EMBL" id="NHYD01000033">
    <property type="protein sequence ID" value="PPQ95583.1"/>
    <property type="molecule type" value="Genomic_DNA"/>
</dbReference>
<gene>
    <name evidence="1" type="ORF">CVT25_000810</name>
</gene>
<accession>A0A409XXX8</accession>
<proteinExistence type="predicted"/>
<comment type="caution">
    <text evidence="1">The sequence shown here is derived from an EMBL/GenBank/DDBJ whole genome shotgun (WGS) entry which is preliminary data.</text>
</comment>
<protein>
    <submittedName>
        <fullName evidence="1">Uncharacterized protein</fullName>
    </submittedName>
</protein>